<dbReference type="PANTHER" id="PTHR46579:SF1">
    <property type="entry name" value="F5_8 TYPE C DOMAIN-CONTAINING PROTEIN"/>
    <property type="match status" value="1"/>
</dbReference>
<gene>
    <name evidence="2" type="ORF">CALVIDRAFT_568941</name>
</gene>
<keyword evidence="3" id="KW-1185">Reference proteome</keyword>
<reference evidence="2 3" key="1">
    <citation type="journal article" date="2016" name="Mol. Biol. Evol.">
        <title>Comparative Genomics of Early-Diverging Mushroom-Forming Fungi Provides Insights into the Origins of Lignocellulose Decay Capabilities.</title>
        <authorList>
            <person name="Nagy L.G."/>
            <person name="Riley R."/>
            <person name="Tritt A."/>
            <person name="Adam C."/>
            <person name="Daum C."/>
            <person name="Floudas D."/>
            <person name="Sun H."/>
            <person name="Yadav J.S."/>
            <person name="Pangilinan J."/>
            <person name="Larsson K.H."/>
            <person name="Matsuura K."/>
            <person name="Barry K."/>
            <person name="Labutti K."/>
            <person name="Kuo R."/>
            <person name="Ohm R.A."/>
            <person name="Bhattacharya S.S."/>
            <person name="Shirouzu T."/>
            <person name="Yoshinaga Y."/>
            <person name="Martin F.M."/>
            <person name="Grigoriev I.V."/>
            <person name="Hibbett D.S."/>
        </authorList>
    </citation>
    <scope>NUCLEOTIDE SEQUENCE [LARGE SCALE GENOMIC DNA]</scope>
    <source>
        <strain evidence="2 3">TUFC12733</strain>
    </source>
</reference>
<dbReference type="OrthoDB" id="3239894at2759"/>
<dbReference type="PANTHER" id="PTHR46579">
    <property type="entry name" value="F5/8 TYPE C DOMAIN-CONTAINING PROTEIN-RELATED"/>
    <property type="match status" value="1"/>
</dbReference>
<proteinExistence type="predicted"/>
<evidence type="ECO:0000256" key="1">
    <source>
        <dbReference type="SAM" id="MobiDB-lite"/>
    </source>
</evidence>
<organism evidence="2 3">
    <name type="scientific">Calocera viscosa (strain TUFC12733)</name>
    <dbReference type="NCBI Taxonomy" id="1330018"/>
    <lineage>
        <taxon>Eukaryota</taxon>
        <taxon>Fungi</taxon>
        <taxon>Dikarya</taxon>
        <taxon>Basidiomycota</taxon>
        <taxon>Agaricomycotina</taxon>
        <taxon>Dacrymycetes</taxon>
        <taxon>Dacrymycetales</taxon>
        <taxon>Dacrymycetaceae</taxon>
        <taxon>Calocera</taxon>
    </lineage>
</organism>
<dbReference type="AlphaFoldDB" id="A0A167GIV2"/>
<evidence type="ECO:0000313" key="2">
    <source>
        <dbReference type="EMBL" id="KZO90608.1"/>
    </source>
</evidence>
<sequence length="936" mass="105064">MPSPSKMQVDDDDSTIPFNVDDAEPDQGIEVEELRIPLSAAPASGLLERATQEPFDCYRSVHANAAVRAICLLLLHMHARYQLPHLACAFLATMLYAVLRFFLLLPDNSAYSKATAPPRTLNTMYKRLGLWDRFDVKTLCPICWEFERFEDEQRDVDLLDELGLEDEDGIPEAPEDWQRYCPRCKESLYVEAPKSGVPRARRQAPYDLLSLQLAEFLGQPGFEDACESYLDQHASPNTFSSIQDGSVWQELQTPDSALFFPRSRAEALEQDELRLGILVSMDWFDPSTSSVSESHSVDFASLTSVSSAFSPAPANPTQNSFNASSAPSSTTFCASGRMESSLGRLIVLKAAESESPCSALSAITLPSARCPASQTTDTALVHARKGIPARDGELHKRRAARMHDLGRDQSKPSKRAMDRYFKRYGVRWSEFCRLRYFKPVMHSVIDPMHAILQGLTKTQWYYVWVLGGKQGIKVLREGTEAGTRRELDEIHEILARFEIPGWYARLPSQVGYPAGGSLTSDEWCCLAVLYGPAAIPPILLKASKELPPKKTQKKRSATQQQEPQAEDAQTPRVHPAAAQNYLKLATVVKIYLRREITEADLARASALYSSFFAEFVEIYGAANVTPTFHWITHMPEQIRRYGPVHGFWTFLFERLNKVLKGFQTNGHKGGVTEITFAREFKREMSLGRINNILAHQEKDLLARLVAIELQSRARDVARTGTLAAIATEAQDNVDAQIQDQAHRSCYISGAGKRRFLDRALLDQLLSWYQQMHGDLSIRHPGDSTAPRGSRFISNQAMFYPELLLEGQRIIAVDAEKQNKSQSLILLRFRPGVQWVGELREVFQHHQAGIAAALTFAVVSWLVPLQDAPEHAELYRGLPELEVDFWQHGRYQEENDLGPDSIILAQDICGMAARCEMTVNNMKIWITTGLSKSGISL</sequence>
<evidence type="ECO:0000313" key="3">
    <source>
        <dbReference type="Proteomes" id="UP000076738"/>
    </source>
</evidence>
<feature type="region of interest" description="Disordered" evidence="1">
    <location>
        <begin position="549"/>
        <end position="574"/>
    </location>
</feature>
<dbReference type="STRING" id="1330018.A0A167GIV2"/>
<protein>
    <submittedName>
        <fullName evidence="2">Uncharacterized protein</fullName>
    </submittedName>
</protein>
<accession>A0A167GIV2</accession>
<dbReference type="EMBL" id="KV417338">
    <property type="protein sequence ID" value="KZO90608.1"/>
    <property type="molecule type" value="Genomic_DNA"/>
</dbReference>
<feature type="region of interest" description="Disordered" evidence="1">
    <location>
        <begin position="1"/>
        <end position="22"/>
    </location>
</feature>
<dbReference type="Proteomes" id="UP000076738">
    <property type="component" value="Unassembled WGS sequence"/>
</dbReference>
<name>A0A167GIV2_CALVF</name>